<keyword evidence="3" id="KW-1185">Reference proteome</keyword>
<keyword evidence="1" id="KW-0732">Signal</keyword>
<accession>A0ABU7TTV7</accession>
<reference evidence="2 3" key="1">
    <citation type="journal article" date="2012" name="Genet. Mol. Biol.">
        <title>Analysis of 16S rRNA and mxaF genes revealing insights into Methylobacterium niche-specific plant association.</title>
        <authorList>
            <person name="Dourado M.N."/>
            <person name="Andreote F.D."/>
            <person name="Dini-Andreote F."/>
            <person name="Conti R."/>
            <person name="Araujo J.M."/>
            <person name="Araujo W.L."/>
        </authorList>
    </citation>
    <scope>NUCLEOTIDE SEQUENCE [LARGE SCALE GENOMIC DNA]</scope>
    <source>
        <strain evidence="2 3">TC3-10</strain>
    </source>
</reference>
<dbReference type="RefSeq" id="WP_331303428.1">
    <property type="nucleotide sequence ID" value="NZ_MLCA01000011.1"/>
</dbReference>
<protein>
    <submittedName>
        <fullName evidence="2">Heme utilization protein</fullName>
    </submittedName>
</protein>
<dbReference type="Proteomes" id="UP001355206">
    <property type="component" value="Unassembled WGS sequence"/>
</dbReference>
<name>A0ABU7TTV7_9HYPH</name>
<feature type="chain" id="PRO_5046709249" evidence="1">
    <location>
        <begin position="24"/>
        <end position="129"/>
    </location>
</feature>
<comment type="caution">
    <text evidence="2">The sequence shown here is derived from an EMBL/GenBank/DDBJ whole genome shotgun (WGS) entry which is preliminary data.</text>
</comment>
<feature type="signal peptide" evidence="1">
    <location>
        <begin position="1"/>
        <end position="23"/>
    </location>
</feature>
<evidence type="ECO:0000313" key="2">
    <source>
        <dbReference type="EMBL" id="MEE7493162.1"/>
    </source>
</evidence>
<organism evidence="2 3">
    <name type="scientific">Methylobacterium oryzae</name>
    <dbReference type="NCBI Taxonomy" id="334852"/>
    <lineage>
        <taxon>Bacteria</taxon>
        <taxon>Pseudomonadati</taxon>
        <taxon>Pseudomonadota</taxon>
        <taxon>Alphaproteobacteria</taxon>
        <taxon>Hyphomicrobiales</taxon>
        <taxon>Methylobacteriaceae</taxon>
        <taxon>Methylobacterium</taxon>
    </lineage>
</organism>
<evidence type="ECO:0000313" key="3">
    <source>
        <dbReference type="Proteomes" id="UP001355206"/>
    </source>
</evidence>
<evidence type="ECO:0000256" key="1">
    <source>
        <dbReference type="SAM" id="SignalP"/>
    </source>
</evidence>
<proteinExistence type="predicted"/>
<sequence length="129" mass="12865">MSRTLTLILAAVLTAGAFLTADAATKKVQVPNQFDGSWTIVATTAEGPCSASTSYKVQIKDSDASIPGEEVDIDGGVSAAGAVQATITQGSNKVPIAGSLTAKGGGSGTWRTSGGLVECSGSWSAKRSS</sequence>
<dbReference type="EMBL" id="MLCA01000011">
    <property type="protein sequence ID" value="MEE7493162.1"/>
    <property type="molecule type" value="Genomic_DNA"/>
</dbReference>
<gene>
    <name evidence="2" type="ORF">MOTC310_22955</name>
</gene>